<sequence length="336" mass="36383">MFDRFLPQSGKKTLMAGAAAAMLASLAMTTPVAAGDYPDRPLDLVVGFGTGGSADRMTRAVSTYLAEELGVPVRVTNRPGAGTQVSANYILSRPDDGYTVYASTFAPYLTNTILTGGAQYGIEDFSFINFQWFDLDLIAANKDSGFEDLPSLLEAIRDNPGEVRASVVQGSAGHLMVRLLLDEAGIPQENLNLVTYNSGGEARSAVAGGQVHFTSISAQGSEGIREFLTPLAVVSDERIEQWDAPTINEALDPMDIEVPVLQGSMRGFAVTAETERQYPERYEILSEAIQNTLARKEVQDHLEGNDIGGVWIGPERSNELMRSNFEVFEAYADLLN</sequence>
<dbReference type="Proteomes" id="UP000651738">
    <property type="component" value="Unassembled WGS sequence"/>
</dbReference>
<accession>A0A510XGP8</accession>
<reference evidence="3 5" key="1">
    <citation type="submission" date="2019-07" db="EMBL/GenBank/DDBJ databases">
        <title>Whole genome shotgun sequence of Halomonas pacifica NBRC 102220.</title>
        <authorList>
            <person name="Hosoyama A."/>
            <person name="Uohara A."/>
            <person name="Ohji S."/>
            <person name="Ichikawa N."/>
        </authorList>
    </citation>
    <scope>NUCLEOTIDE SEQUENCE [LARGE SCALE GENOMIC DNA]</scope>
    <source>
        <strain evidence="3 5">NBRC 102220</strain>
    </source>
</reference>
<evidence type="ECO:0000256" key="1">
    <source>
        <dbReference type="ARBA" id="ARBA00006987"/>
    </source>
</evidence>
<protein>
    <submittedName>
        <fullName evidence="4">Tripartite tricarboxylate transporter substrate binding protein</fullName>
    </submittedName>
</protein>
<dbReference type="InterPro" id="IPR042100">
    <property type="entry name" value="Bug_dom1"/>
</dbReference>
<dbReference type="SUPFAM" id="SSF53850">
    <property type="entry name" value="Periplasmic binding protein-like II"/>
    <property type="match status" value="1"/>
</dbReference>
<evidence type="ECO:0000313" key="4">
    <source>
        <dbReference type="EMBL" id="MBH8580496.1"/>
    </source>
</evidence>
<feature type="signal peptide" evidence="2">
    <location>
        <begin position="1"/>
        <end position="34"/>
    </location>
</feature>
<comment type="similarity">
    <text evidence="1">Belongs to the UPF0065 (bug) family.</text>
</comment>
<dbReference type="OrthoDB" id="8970543at2"/>
<reference evidence="4 6" key="2">
    <citation type="submission" date="2020-12" db="EMBL/GenBank/DDBJ databases">
        <title>Draft genome sequence of Halomonas pacifica strain CARE-V15.</title>
        <authorList>
            <person name="Vignesh N."/>
            <person name="Thabitha A."/>
            <person name="Saravanan R."/>
            <person name="Manigandan V."/>
        </authorList>
    </citation>
    <scope>NUCLEOTIDE SEQUENCE [LARGE SCALE GENOMIC DNA]</scope>
    <source>
        <strain evidence="4 6">CARE-V15</strain>
    </source>
</reference>
<dbReference type="Gene3D" id="3.40.190.150">
    <property type="entry name" value="Bordetella uptake gene, domain 1"/>
    <property type="match status" value="1"/>
</dbReference>
<keyword evidence="2" id="KW-0732">Signal</keyword>
<evidence type="ECO:0000256" key="2">
    <source>
        <dbReference type="SAM" id="SignalP"/>
    </source>
</evidence>
<dbReference type="Proteomes" id="UP000321275">
    <property type="component" value="Unassembled WGS sequence"/>
</dbReference>
<keyword evidence="5" id="KW-1185">Reference proteome</keyword>
<dbReference type="PIRSF" id="PIRSF017082">
    <property type="entry name" value="YflP"/>
    <property type="match status" value="1"/>
</dbReference>
<dbReference type="PANTHER" id="PTHR42928:SF5">
    <property type="entry name" value="BLR1237 PROTEIN"/>
    <property type="match status" value="1"/>
</dbReference>
<comment type="caution">
    <text evidence="3">The sequence shown here is derived from an EMBL/GenBank/DDBJ whole genome shotgun (WGS) entry which is preliminary data.</text>
</comment>
<feature type="chain" id="PRO_5022152775" evidence="2">
    <location>
        <begin position="35"/>
        <end position="336"/>
    </location>
</feature>
<dbReference type="InterPro" id="IPR005064">
    <property type="entry name" value="BUG"/>
</dbReference>
<name>A0A510XGP8_9GAMM</name>
<dbReference type="EMBL" id="BJUK01000043">
    <property type="protein sequence ID" value="GEK48660.1"/>
    <property type="molecule type" value="Genomic_DNA"/>
</dbReference>
<proteinExistence type="inferred from homology"/>
<dbReference type="AlphaFoldDB" id="A0A510XGP8"/>
<gene>
    <name evidence="3" type="ORF">HPA02_29430</name>
    <name evidence="4" type="ORF">I7V36_10375</name>
</gene>
<dbReference type="Pfam" id="PF03401">
    <property type="entry name" value="TctC"/>
    <property type="match status" value="1"/>
</dbReference>
<evidence type="ECO:0000313" key="3">
    <source>
        <dbReference type="EMBL" id="GEK48660.1"/>
    </source>
</evidence>
<dbReference type="Gene3D" id="3.40.190.10">
    <property type="entry name" value="Periplasmic binding protein-like II"/>
    <property type="match status" value="1"/>
</dbReference>
<dbReference type="EMBL" id="JAEDAF010000008">
    <property type="protein sequence ID" value="MBH8580496.1"/>
    <property type="molecule type" value="Genomic_DNA"/>
</dbReference>
<evidence type="ECO:0000313" key="6">
    <source>
        <dbReference type="Proteomes" id="UP000651738"/>
    </source>
</evidence>
<evidence type="ECO:0000313" key="5">
    <source>
        <dbReference type="Proteomes" id="UP000321275"/>
    </source>
</evidence>
<dbReference type="PANTHER" id="PTHR42928">
    <property type="entry name" value="TRICARBOXYLATE-BINDING PROTEIN"/>
    <property type="match status" value="1"/>
</dbReference>
<dbReference type="CDD" id="cd07012">
    <property type="entry name" value="PBP2_Bug_TTT"/>
    <property type="match status" value="1"/>
</dbReference>
<organism evidence="3 5">
    <name type="scientific">Bisbaumannia pacifica</name>
    <dbReference type="NCBI Taxonomy" id="77098"/>
    <lineage>
        <taxon>Bacteria</taxon>
        <taxon>Pseudomonadati</taxon>
        <taxon>Pseudomonadota</taxon>
        <taxon>Gammaproteobacteria</taxon>
        <taxon>Oceanospirillales</taxon>
        <taxon>Halomonadaceae</taxon>
        <taxon>Bisbaumannia</taxon>
    </lineage>
</organism>
<dbReference type="RefSeq" id="WP_146803990.1">
    <property type="nucleotide sequence ID" value="NZ_BJUK01000043.1"/>
</dbReference>